<feature type="compositionally biased region" description="Acidic residues" evidence="1">
    <location>
        <begin position="58"/>
        <end position="71"/>
    </location>
</feature>
<dbReference type="SUPFAM" id="SSF81995">
    <property type="entry name" value="beta-sandwich domain of Sec23/24"/>
    <property type="match status" value="1"/>
</dbReference>
<evidence type="ECO:0000256" key="1">
    <source>
        <dbReference type="SAM" id="MobiDB-lite"/>
    </source>
</evidence>
<dbReference type="RefSeq" id="XP_012942653.1">
    <property type="nucleotide sequence ID" value="XM_013087199.2"/>
</dbReference>
<proteinExistence type="predicted"/>
<feature type="compositionally biased region" description="Low complexity" evidence="1">
    <location>
        <begin position="13"/>
        <end position="28"/>
    </location>
</feature>
<evidence type="ECO:0000313" key="3">
    <source>
        <dbReference type="RefSeq" id="XP_012942653.1"/>
    </source>
</evidence>
<name>A0ABM1A849_APLCA</name>
<feature type="compositionally biased region" description="Low complexity" evidence="1">
    <location>
        <begin position="168"/>
        <end position="179"/>
    </location>
</feature>
<feature type="region of interest" description="Disordered" evidence="1">
    <location>
        <begin position="151"/>
        <end position="196"/>
    </location>
</feature>
<dbReference type="Proteomes" id="UP000694888">
    <property type="component" value="Unplaced"/>
</dbReference>
<evidence type="ECO:0000313" key="2">
    <source>
        <dbReference type="Proteomes" id="UP000694888"/>
    </source>
</evidence>
<gene>
    <name evidence="3" type="primary">LOC106012903</name>
</gene>
<feature type="region of interest" description="Disordered" evidence="1">
    <location>
        <begin position="1"/>
        <end position="71"/>
    </location>
</feature>
<dbReference type="GeneID" id="106012903"/>
<organism evidence="2 3">
    <name type="scientific">Aplysia californica</name>
    <name type="common">California sea hare</name>
    <dbReference type="NCBI Taxonomy" id="6500"/>
    <lineage>
        <taxon>Eukaryota</taxon>
        <taxon>Metazoa</taxon>
        <taxon>Spiralia</taxon>
        <taxon>Lophotrochozoa</taxon>
        <taxon>Mollusca</taxon>
        <taxon>Gastropoda</taxon>
        <taxon>Heterobranchia</taxon>
        <taxon>Euthyneura</taxon>
        <taxon>Tectipleura</taxon>
        <taxon>Aplysiida</taxon>
        <taxon>Aplysioidea</taxon>
        <taxon>Aplysiidae</taxon>
        <taxon>Aplysia</taxon>
    </lineage>
</organism>
<feature type="compositionally biased region" description="Basic and acidic residues" evidence="1">
    <location>
        <begin position="180"/>
        <end position="196"/>
    </location>
</feature>
<keyword evidence="2" id="KW-1185">Reference proteome</keyword>
<sequence>MVSTSNTRRQHHQPQPQQQQQQQQQQQPLSEKTSYEAPYSYQSSAPTVPPIPASSVYGEEEFEDVDDDDISDFDEEELRLSYEQYRQSIRHPDVTSQLLNFADVVSADIKKFFGRAKDQEDSCDVYEDKWATTKSGRELYYADLLRIAQGDSEPASKSNKESCKDMISSSSSPSSSSLSPREDLDNRTKFSGKRNDTIGMGPLSELFDFGLKHFLQDRKHRNPNVSGKAKISTLGLNSYSEATRSSLVPMTERKFPESFWREPGTNVLHSLTEPNRTDISQLTALTASKLPDFSDLVESWQGGVEGMESVSVGHEKTTRLEMSMDHHRL</sequence>
<reference evidence="3" key="1">
    <citation type="submission" date="2025-08" db="UniProtKB">
        <authorList>
            <consortium name="RefSeq"/>
        </authorList>
    </citation>
    <scope>IDENTIFICATION</scope>
</reference>
<accession>A0ABM1A849</accession>
<protein>
    <submittedName>
        <fullName evidence="3">Protein PERCC1</fullName>
    </submittedName>
</protein>